<comment type="similarity">
    <text evidence="1 3">Belongs to the peptidase A1 family.</text>
</comment>
<keyword evidence="3" id="KW-0645">Protease</keyword>
<dbReference type="SUPFAM" id="SSF50630">
    <property type="entry name" value="Acid proteases"/>
    <property type="match status" value="1"/>
</dbReference>
<dbReference type="Proteomes" id="UP000243217">
    <property type="component" value="Unassembled WGS sequence"/>
</dbReference>
<feature type="domain" description="Peptidase A1" evidence="6">
    <location>
        <begin position="46"/>
        <end position="349"/>
    </location>
</feature>
<dbReference type="InterPro" id="IPR001461">
    <property type="entry name" value="Aspartic_peptidase_A1"/>
</dbReference>
<feature type="active site" evidence="2">
    <location>
        <position position="238"/>
    </location>
</feature>
<evidence type="ECO:0000256" key="5">
    <source>
        <dbReference type="SAM" id="SignalP"/>
    </source>
</evidence>
<keyword evidence="4" id="KW-0472">Membrane</keyword>
<evidence type="ECO:0000256" key="3">
    <source>
        <dbReference type="RuleBase" id="RU000454"/>
    </source>
</evidence>
<dbReference type="PANTHER" id="PTHR47966">
    <property type="entry name" value="BETA-SITE APP-CLEAVING ENZYME, ISOFORM A-RELATED"/>
    <property type="match status" value="1"/>
</dbReference>
<dbReference type="GO" id="GO:0004190">
    <property type="term" value="F:aspartic-type endopeptidase activity"/>
    <property type="evidence" value="ECO:0007669"/>
    <property type="project" value="UniProtKB-KW"/>
</dbReference>
<dbReference type="PANTHER" id="PTHR47966:SF74">
    <property type="entry name" value="AGR407CP"/>
    <property type="match status" value="1"/>
</dbReference>
<evidence type="ECO:0000256" key="1">
    <source>
        <dbReference type="ARBA" id="ARBA00007447"/>
    </source>
</evidence>
<gene>
    <name evidence="7" type="ORF">THRCLA_11673</name>
</gene>
<dbReference type="OrthoDB" id="771136at2759"/>
<keyword evidence="3" id="KW-0064">Aspartyl protease</keyword>
<protein>
    <submittedName>
        <fullName evidence="7">Gastricsin</fullName>
    </submittedName>
</protein>
<dbReference type="InterPro" id="IPR021109">
    <property type="entry name" value="Peptidase_aspartic_dom_sf"/>
</dbReference>
<dbReference type="InterPro" id="IPR001969">
    <property type="entry name" value="Aspartic_peptidase_AS"/>
</dbReference>
<dbReference type="PRINTS" id="PR00792">
    <property type="entry name" value="PEPSIN"/>
</dbReference>
<feature type="transmembrane region" description="Helical" evidence="4">
    <location>
        <begin position="371"/>
        <end position="396"/>
    </location>
</feature>
<evidence type="ECO:0000313" key="8">
    <source>
        <dbReference type="Proteomes" id="UP000243217"/>
    </source>
</evidence>
<keyword evidence="4" id="KW-1133">Transmembrane helix</keyword>
<name>A0A1V9Y737_9STRA</name>
<keyword evidence="4" id="KW-0812">Transmembrane</keyword>
<keyword evidence="5" id="KW-0732">Signal</keyword>
<dbReference type="InterPro" id="IPR033121">
    <property type="entry name" value="PEPTIDASE_A1"/>
</dbReference>
<feature type="signal peptide" evidence="5">
    <location>
        <begin position="1"/>
        <end position="19"/>
    </location>
</feature>
<reference evidence="7 8" key="1">
    <citation type="journal article" date="2014" name="Genome Biol. Evol.">
        <title>The secreted proteins of Achlya hypogyna and Thraustotheca clavata identify the ancestral oomycete secretome and reveal gene acquisitions by horizontal gene transfer.</title>
        <authorList>
            <person name="Misner I."/>
            <person name="Blouin N."/>
            <person name="Leonard G."/>
            <person name="Richards T.A."/>
            <person name="Lane C.E."/>
        </authorList>
    </citation>
    <scope>NUCLEOTIDE SEQUENCE [LARGE SCALE GENOMIC DNA]</scope>
    <source>
        <strain evidence="7 8">ATCC 34112</strain>
    </source>
</reference>
<evidence type="ECO:0000259" key="6">
    <source>
        <dbReference type="PROSITE" id="PS51767"/>
    </source>
</evidence>
<dbReference type="Pfam" id="PF00026">
    <property type="entry name" value="Asp"/>
    <property type="match status" value="1"/>
</dbReference>
<dbReference type="PROSITE" id="PS51767">
    <property type="entry name" value="PEPTIDASE_A1"/>
    <property type="match status" value="1"/>
</dbReference>
<dbReference type="Gene3D" id="2.40.70.10">
    <property type="entry name" value="Acid Proteases"/>
    <property type="match status" value="2"/>
</dbReference>
<proteinExistence type="inferred from homology"/>
<keyword evidence="3" id="KW-0378">Hydrolase</keyword>
<organism evidence="7 8">
    <name type="scientific">Thraustotheca clavata</name>
    <dbReference type="NCBI Taxonomy" id="74557"/>
    <lineage>
        <taxon>Eukaryota</taxon>
        <taxon>Sar</taxon>
        <taxon>Stramenopiles</taxon>
        <taxon>Oomycota</taxon>
        <taxon>Saprolegniomycetes</taxon>
        <taxon>Saprolegniales</taxon>
        <taxon>Achlyaceae</taxon>
        <taxon>Thraustotheca</taxon>
    </lineage>
</organism>
<comment type="caution">
    <text evidence="7">The sequence shown here is derived from an EMBL/GenBank/DDBJ whole genome shotgun (WGS) entry which is preliminary data.</text>
</comment>
<evidence type="ECO:0000256" key="4">
    <source>
        <dbReference type="SAM" id="Phobius"/>
    </source>
</evidence>
<keyword evidence="8" id="KW-1185">Reference proteome</keyword>
<accession>A0A1V9Y737</accession>
<dbReference type="GO" id="GO:0006508">
    <property type="term" value="P:proteolysis"/>
    <property type="evidence" value="ECO:0007669"/>
    <property type="project" value="UniProtKB-KW"/>
</dbReference>
<dbReference type="PROSITE" id="PS00141">
    <property type="entry name" value="ASP_PROTEASE"/>
    <property type="match status" value="1"/>
</dbReference>
<feature type="chain" id="PRO_5012415823" evidence="5">
    <location>
        <begin position="20"/>
        <end position="400"/>
    </location>
</feature>
<dbReference type="CDD" id="cd05471">
    <property type="entry name" value="pepsin_like"/>
    <property type="match status" value="1"/>
</dbReference>
<dbReference type="EMBL" id="JNBS01004972">
    <property type="protein sequence ID" value="OQR81504.1"/>
    <property type="molecule type" value="Genomic_DNA"/>
</dbReference>
<dbReference type="AlphaFoldDB" id="A0A1V9Y737"/>
<dbReference type="InterPro" id="IPR034164">
    <property type="entry name" value="Pepsin-like_dom"/>
</dbReference>
<evidence type="ECO:0000313" key="7">
    <source>
        <dbReference type="EMBL" id="OQR81504.1"/>
    </source>
</evidence>
<dbReference type="STRING" id="74557.A0A1V9Y737"/>
<evidence type="ECO:0000256" key="2">
    <source>
        <dbReference type="PIRSR" id="PIRSR601461-1"/>
    </source>
</evidence>
<sequence>MGIWSFSMIYLLAMSVVLAQERRELSIQRKLTSSSIDVVNYMGTQYMVELTIDGHAYSVQLDTGSADLWVACTYVSPSTCQSTCPSEGITITYGSGNVCVVPNTGSITLGSLSFNAGVYGIGMSTSALGNTTQGILGLAFPGLSSYGKFANQSAYTVLHLESFSMYLTAKADATGSKLVLNGVDSDLISSQSLVGVTIPLATAEKDYWTINVTQFGVESSAVWTGKPCRNGGCMGIVDSGTSFLSMPKSVFQLFASTYLLPGNCVYKSAYYVCPKTISLPRLSLQFGENSSIFYLNSWDYSLVYSENEIIVQIQMTPTGRLGDRWIIGDTFLKVYYTTYNVKEKQVIFYCKNGQCNGGDNVLDFSPKATSWAIILIIIGSSLVGISILGLGAYCCAATDA</sequence>
<feature type="active site" evidence="2">
    <location>
        <position position="62"/>
    </location>
</feature>